<name>A0A1I1Y9F9_9BURK</name>
<dbReference type="InterPro" id="IPR050026">
    <property type="entry name" value="PHA_gran_PhaM_N"/>
</dbReference>
<feature type="compositionally biased region" description="Low complexity" evidence="1">
    <location>
        <begin position="292"/>
        <end position="311"/>
    </location>
</feature>
<dbReference type="STRING" id="32040.SAMN04489710_11680"/>
<dbReference type="NCBIfam" id="NF043076">
    <property type="entry name" value="PHA_gran_PhaM"/>
    <property type="match status" value="1"/>
</dbReference>
<proteinExistence type="predicted"/>
<feature type="region of interest" description="Disordered" evidence="1">
    <location>
        <begin position="249"/>
        <end position="311"/>
    </location>
</feature>
<dbReference type="Proteomes" id="UP000199517">
    <property type="component" value="Unassembled WGS sequence"/>
</dbReference>
<dbReference type="RefSeq" id="WP_092956321.1">
    <property type="nucleotide sequence ID" value="NZ_FOMQ01000016.1"/>
</dbReference>
<sequence length="311" mass="31130">MSSNQSNPTQDTSPFGFGRFVPGFDFLQNLAKGASAGMPQMPSLSGWVAPTISVEELEKRIEELKAVQFWLDQNSRALTATVQALEVQKMTLATLQGMNVAMGDLASAFTPRAAEAPAAASPAAPQAPRPDPFAKARPAAAPEAAAAAPAPAPAPAPAEAPSAAPAADAPPPAAPGVIDPMQWWTALTGQFQQIAANAMSDASKLPAMNATQGLAAEALKSATDIATQLAAQGMQGMQGMQKAARKASAGAAAADGGDAPAGKAAARPAAKATAKRPASGSASAPEADAAGKRTAAPATARRAAAAPRNRK</sequence>
<gene>
    <name evidence="2" type="ORF">SAMN04489710_11680</name>
</gene>
<feature type="region of interest" description="Disordered" evidence="1">
    <location>
        <begin position="117"/>
        <end position="177"/>
    </location>
</feature>
<protein>
    <submittedName>
        <fullName evidence="2">Uncharacterized protein</fullName>
    </submittedName>
</protein>
<reference evidence="3" key="1">
    <citation type="submission" date="2016-10" db="EMBL/GenBank/DDBJ databases">
        <authorList>
            <person name="Varghese N."/>
            <person name="Submissions S."/>
        </authorList>
    </citation>
    <scope>NUCLEOTIDE SEQUENCE [LARGE SCALE GENOMIC DNA]</scope>
    <source>
        <strain evidence="3">DSM 7481</strain>
    </source>
</reference>
<dbReference type="EMBL" id="FOMQ01000016">
    <property type="protein sequence ID" value="SFE16194.1"/>
    <property type="molecule type" value="Genomic_DNA"/>
</dbReference>
<evidence type="ECO:0000313" key="2">
    <source>
        <dbReference type="EMBL" id="SFE16194.1"/>
    </source>
</evidence>
<accession>A0A1I1Y9F9</accession>
<keyword evidence="3" id="KW-1185">Reference proteome</keyword>
<feature type="compositionally biased region" description="Low complexity" evidence="1">
    <location>
        <begin position="249"/>
        <end position="280"/>
    </location>
</feature>
<evidence type="ECO:0000256" key="1">
    <source>
        <dbReference type="SAM" id="MobiDB-lite"/>
    </source>
</evidence>
<dbReference type="OrthoDB" id="8566581at2"/>
<organism evidence="2 3">
    <name type="scientific">Paracidovorax konjaci</name>
    <dbReference type="NCBI Taxonomy" id="32040"/>
    <lineage>
        <taxon>Bacteria</taxon>
        <taxon>Pseudomonadati</taxon>
        <taxon>Pseudomonadota</taxon>
        <taxon>Betaproteobacteria</taxon>
        <taxon>Burkholderiales</taxon>
        <taxon>Comamonadaceae</taxon>
        <taxon>Paracidovorax</taxon>
    </lineage>
</organism>
<evidence type="ECO:0000313" key="3">
    <source>
        <dbReference type="Proteomes" id="UP000199517"/>
    </source>
</evidence>
<dbReference type="AlphaFoldDB" id="A0A1I1Y9F9"/>
<feature type="compositionally biased region" description="Low complexity" evidence="1">
    <location>
        <begin position="133"/>
        <end position="149"/>
    </location>
</feature>